<evidence type="ECO:0000259" key="3">
    <source>
        <dbReference type="PROSITE" id="PS50404"/>
    </source>
</evidence>
<feature type="region of interest" description="Disordered" evidence="2">
    <location>
        <begin position="184"/>
        <end position="211"/>
    </location>
</feature>
<dbReference type="InterPro" id="IPR036249">
    <property type="entry name" value="Thioredoxin-like_sf"/>
</dbReference>
<dbReference type="SUPFAM" id="SSF47616">
    <property type="entry name" value="GST C-terminal domain-like"/>
    <property type="match status" value="1"/>
</dbReference>
<dbReference type="EMBL" id="LSBJ02000005">
    <property type="protein sequence ID" value="OAQ64247.1"/>
    <property type="molecule type" value="Genomic_DNA"/>
</dbReference>
<dbReference type="Gene3D" id="1.20.1050.10">
    <property type="match status" value="1"/>
</dbReference>
<comment type="similarity">
    <text evidence="1">Belongs to the GST superfamily.</text>
</comment>
<dbReference type="SFLD" id="SFLDS00019">
    <property type="entry name" value="Glutathione_Transferase_(cytos"/>
    <property type="match status" value="1"/>
</dbReference>
<organism evidence="4 5">
    <name type="scientific">Pochonia chlamydosporia 170</name>
    <dbReference type="NCBI Taxonomy" id="1380566"/>
    <lineage>
        <taxon>Eukaryota</taxon>
        <taxon>Fungi</taxon>
        <taxon>Dikarya</taxon>
        <taxon>Ascomycota</taxon>
        <taxon>Pezizomycotina</taxon>
        <taxon>Sordariomycetes</taxon>
        <taxon>Hypocreomycetidae</taxon>
        <taxon>Hypocreales</taxon>
        <taxon>Clavicipitaceae</taxon>
        <taxon>Pochonia</taxon>
    </lineage>
</organism>
<dbReference type="Proteomes" id="UP000078397">
    <property type="component" value="Unassembled WGS sequence"/>
</dbReference>
<dbReference type="RefSeq" id="XP_018141561.1">
    <property type="nucleotide sequence ID" value="XM_018284729.1"/>
</dbReference>
<evidence type="ECO:0000313" key="4">
    <source>
        <dbReference type="EMBL" id="OAQ64247.1"/>
    </source>
</evidence>
<evidence type="ECO:0000256" key="1">
    <source>
        <dbReference type="ARBA" id="ARBA00007409"/>
    </source>
</evidence>
<dbReference type="PROSITE" id="PS50404">
    <property type="entry name" value="GST_NTER"/>
    <property type="match status" value="1"/>
</dbReference>
<proteinExistence type="inferred from homology"/>
<evidence type="ECO:0000256" key="2">
    <source>
        <dbReference type="SAM" id="MobiDB-lite"/>
    </source>
</evidence>
<dbReference type="InterPro" id="IPR036282">
    <property type="entry name" value="Glutathione-S-Trfase_C_sf"/>
</dbReference>
<name>A0A179FFQ8_METCM</name>
<dbReference type="InterPro" id="IPR040079">
    <property type="entry name" value="Glutathione_S-Trfase"/>
</dbReference>
<dbReference type="PANTHER" id="PTHR43968:SF6">
    <property type="entry name" value="GLUTATHIONE S-TRANSFERASE OMEGA"/>
    <property type="match status" value="1"/>
</dbReference>
<dbReference type="STRING" id="1380566.A0A179FFQ8"/>
<dbReference type="InterPro" id="IPR050983">
    <property type="entry name" value="GST_Omega/HSP26"/>
</dbReference>
<dbReference type="GO" id="GO:0005737">
    <property type="term" value="C:cytoplasm"/>
    <property type="evidence" value="ECO:0007669"/>
    <property type="project" value="TreeGrafter"/>
</dbReference>
<dbReference type="Pfam" id="PF13410">
    <property type="entry name" value="GST_C_2"/>
    <property type="match status" value="1"/>
</dbReference>
<dbReference type="CDD" id="cd00570">
    <property type="entry name" value="GST_N_family"/>
    <property type="match status" value="1"/>
</dbReference>
<reference evidence="4 5" key="1">
    <citation type="journal article" date="2016" name="PLoS Pathog.">
        <title>Biosynthesis of antibiotic leucinostatins in bio-control fungus Purpureocillium lilacinum and their inhibition on phytophthora revealed by genome mining.</title>
        <authorList>
            <person name="Wang G."/>
            <person name="Liu Z."/>
            <person name="Lin R."/>
            <person name="Li E."/>
            <person name="Mao Z."/>
            <person name="Ling J."/>
            <person name="Yang Y."/>
            <person name="Yin W.B."/>
            <person name="Xie B."/>
        </authorList>
    </citation>
    <scope>NUCLEOTIDE SEQUENCE [LARGE SCALE GENOMIC DNA]</scope>
    <source>
        <strain evidence="4">170</strain>
    </source>
</reference>
<accession>A0A179FFQ8</accession>
<keyword evidence="4" id="KW-0808">Transferase</keyword>
<dbReference type="PROSITE" id="PS51354">
    <property type="entry name" value="GLUTAREDOXIN_2"/>
    <property type="match status" value="1"/>
</dbReference>
<dbReference type="AlphaFoldDB" id="A0A179FFQ8"/>
<dbReference type="InterPro" id="IPR004045">
    <property type="entry name" value="Glutathione_S-Trfase_N"/>
</dbReference>
<dbReference type="CDD" id="cd00299">
    <property type="entry name" value="GST_C_family"/>
    <property type="match status" value="1"/>
</dbReference>
<gene>
    <name evidence="4" type="ORF">VFPPC_05553</name>
</gene>
<dbReference type="KEGG" id="pchm:VFPPC_05553"/>
<dbReference type="GeneID" id="28848723"/>
<dbReference type="Pfam" id="PF13417">
    <property type="entry name" value="GST_N_3"/>
    <property type="match status" value="1"/>
</dbReference>
<dbReference type="SFLD" id="SFLDG00358">
    <property type="entry name" value="Main_(cytGST)"/>
    <property type="match status" value="1"/>
</dbReference>
<comment type="caution">
    <text evidence="4">The sequence shown here is derived from an EMBL/GenBank/DDBJ whole genome shotgun (WGS) entry which is preliminary data.</text>
</comment>
<evidence type="ECO:0000313" key="5">
    <source>
        <dbReference type="Proteomes" id="UP000078397"/>
    </source>
</evidence>
<dbReference type="GO" id="GO:0016740">
    <property type="term" value="F:transferase activity"/>
    <property type="evidence" value="ECO:0007669"/>
    <property type="project" value="UniProtKB-KW"/>
</dbReference>
<feature type="domain" description="GST N-terminal" evidence="3">
    <location>
        <begin position="327"/>
        <end position="407"/>
    </location>
</feature>
<dbReference type="Gene3D" id="3.40.30.10">
    <property type="entry name" value="Glutaredoxin"/>
    <property type="match status" value="1"/>
</dbReference>
<feature type="region of interest" description="Disordered" evidence="2">
    <location>
        <begin position="50"/>
        <end position="73"/>
    </location>
</feature>
<keyword evidence="5" id="KW-1185">Reference proteome</keyword>
<dbReference type="OrthoDB" id="4951845at2759"/>
<protein>
    <submittedName>
        <fullName evidence="4">Glutathione transferase</fullName>
    </submittedName>
</protein>
<dbReference type="SUPFAM" id="SSF52833">
    <property type="entry name" value="Thioredoxin-like"/>
    <property type="match status" value="1"/>
</dbReference>
<sequence length="545" mass="60477">MAAPGSFPGSGAGLPGVGQFRLDIGVGLDGYPGLDEAYRQSPNASFRRMPMQSHQHGVTQGAPASAQPAGGGQFGILAPTTMPSGIVDGHLDGTRQVSFAMDGGNPDLQEGLHTGEKTQGKLPGKIVVDPPDLQTWREKLFNVDDMIVLTDEQFETYFPHVDNVYSHRSTQRYKRKPFVSHYWDCRMKGRPPGTPKSDDPSKKKRKRNARERDLCDVKIRVTEYFPNASAYVDREAAEAAAAAGATLPVGQRFWTIQRVNGNGGNGKGDGVAGPHRHTLEKSDEIKKNSVQRYVAQQERQVKKTQKVPQRRATGAAATLVKKHVKEHSFKLYSACYCPFSQRVWIALEAKGLPYQYCEIDPSKSSLPTAFTQASPRGNVPAIRQDDWSCPESAVILEYLEDMDADTPLLPSDPKYRAKCRLWIDHINSRIVPSFYSLLSAQQQPSQSESTSLLQTHITSLVLAADEQGPFFTGSTLSLVDIHFAPFAIRLSRILRPLRGWTDPVPGTRWNRWLDALEKNVHVKSTTSLDELYVDTVELLAQRRNL</sequence>
<dbReference type="PANTHER" id="PTHR43968">
    <property type="match status" value="1"/>
</dbReference>